<dbReference type="KEGG" id="osu:NT6N_02090"/>
<reference evidence="5" key="1">
    <citation type="submission" date="2024-07" db="EMBL/GenBank/DDBJ databases">
        <title>Complete genome sequence of Verrucomicrobiaceae bacterium NT6N.</title>
        <authorList>
            <person name="Huang C."/>
            <person name="Takami H."/>
            <person name="Hamasaki K."/>
        </authorList>
    </citation>
    <scope>NUCLEOTIDE SEQUENCE</scope>
    <source>
        <strain evidence="5">NT6N</strain>
    </source>
</reference>
<dbReference type="GO" id="GO:0046872">
    <property type="term" value="F:metal ion binding"/>
    <property type="evidence" value="ECO:0007669"/>
    <property type="project" value="UniProtKB-KW"/>
</dbReference>
<evidence type="ECO:0000256" key="1">
    <source>
        <dbReference type="ARBA" id="ARBA00022723"/>
    </source>
</evidence>
<dbReference type="InterPro" id="IPR011444">
    <property type="entry name" value="DUF1549"/>
</dbReference>
<gene>
    <name evidence="5" type="ORF">NT6N_02090</name>
</gene>
<dbReference type="PROSITE" id="PS51007">
    <property type="entry name" value="CYTC"/>
    <property type="match status" value="1"/>
</dbReference>
<accession>A0AAT9FGR5</accession>
<name>A0AAT9FGR5_9BACT</name>
<evidence type="ECO:0000313" key="5">
    <source>
        <dbReference type="EMBL" id="BDS05169.1"/>
    </source>
</evidence>
<evidence type="ECO:0000259" key="4">
    <source>
        <dbReference type="PROSITE" id="PS51007"/>
    </source>
</evidence>
<dbReference type="InterPro" id="IPR009056">
    <property type="entry name" value="Cyt_c-like_dom"/>
</dbReference>
<keyword evidence="3" id="KW-0349">Heme</keyword>
<dbReference type="Pfam" id="PF07587">
    <property type="entry name" value="PSD1"/>
    <property type="match status" value="1"/>
</dbReference>
<dbReference type="GO" id="GO:0009055">
    <property type="term" value="F:electron transfer activity"/>
    <property type="evidence" value="ECO:0007669"/>
    <property type="project" value="InterPro"/>
</dbReference>
<dbReference type="EMBL" id="AP026866">
    <property type="protein sequence ID" value="BDS05169.1"/>
    <property type="molecule type" value="Genomic_DNA"/>
</dbReference>
<protein>
    <recommendedName>
        <fullName evidence="4">Cytochrome c domain-containing protein</fullName>
    </recommendedName>
</protein>
<proteinExistence type="predicted"/>
<keyword evidence="1 3" id="KW-0479">Metal-binding</keyword>
<dbReference type="AlphaFoldDB" id="A0AAT9FGR5"/>
<dbReference type="PANTHER" id="PTHR35889">
    <property type="entry name" value="CYCLOINULO-OLIGOSACCHARIDE FRUCTANOTRANSFERASE-RELATED"/>
    <property type="match status" value="1"/>
</dbReference>
<evidence type="ECO:0000256" key="3">
    <source>
        <dbReference type="PROSITE-ProRule" id="PRU00433"/>
    </source>
</evidence>
<dbReference type="Pfam" id="PF07635">
    <property type="entry name" value="PSCyt1"/>
    <property type="match status" value="1"/>
</dbReference>
<dbReference type="Pfam" id="PF07583">
    <property type="entry name" value="PSCyt2"/>
    <property type="match status" value="1"/>
</dbReference>
<dbReference type="PANTHER" id="PTHR35889:SF3">
    <property type="entry name" value="F-BOX DOMAIN-CONTAINING PROTEIN"/>
    <property type="match status" value="1"/>
</dbReference>
<sequence>MKFSSIVYIAATLSMIPFPKPSIRYLIAAAAQAAVFTCALVHAEEDKISFNDDIRPILNENCTACHGGVKMAGDISLIYRHLALGKGKSGKTVIVPGSPDKSELMRRISTNDTDDLMPPPEHGPRLDQKQVDLIRKWIEQGAEWQVHWAFEAPKAQELPTNKLKWGHNRVDAFTLSQMEKHGLEPSPRATPAELLRRLSFDLTGLPPTIAELDAFEKANAENPKAAWEAEVDRLLASPAYGERWASVWMDLARYADSEGLGADRKRDVWPYRDWLIRAYNSDMPYDQFTIKQLAGDLLEKPSYDDRIATVFHRLSQANEEGGTDDEEFRVGAVIDRVNTTWEVWQGQTFGCIQCHSHPYDTIEHDEFYKFSAFFNNDQDNDVSNHQPTLRVPNDHKQYSDANQKLVAYETARNDYHAYGHKAISGASWQGTKNTSVTSTRTKSKVVKNGDIEEIHTVGNVVRGTHFNVTWPAADTNRIDAVRVTLMPKNPKKAASSPENGAVLSYAELHVTGSDGKVQKIPFTHIIPDSTESSSDPDQTLSKKANGWGPFSKIFHDRWAVLVPEKPVILEPGSKVTLHMEHNVFYNASFVMVPHRLKVEFSSDPRWDAWRAAALPAKKKYRENYGTYLRVRGPAIPVMAQRDPTLARNTHVFDRGNWLEKGELIKKADTPAAFPKLKPRGNQPDRLDMARWMASPENPLTARVEVNRFWQQLFGRGIVETLEDFGSSGMNPTHPKLLDDLAVRFQTELKWSRKALLREIVLSETYQQSARTDAAKRAKDPDNLWLSYSPRRRLRAEAVRDMGLATSGLLARNLYGHPTYPPIPPGVWKPFQGGDKWNTPKIGDPQRYRRALYTYWKRSIPYPALMSFDTPTREVCSKRRLVSNTPVAALTTLNDAAYAEFAQGLARRMKYEHEGTLEEKIAYGYRIVTSQRPSPDVLKELVSSFKEMEKTYAANPGQMKGMAGSADGAAYTILASLLLNLDATLTK</sequence>
<organism evidence="5">
    <name type="scientific">Oceaniferula spumae</name>
    <dbReference type="NCBI Taxonomy" id="2979115"/>
    <lineage>
        <taxon>Bacteria</taxon>
        <taxon>Pseudomonadati</taxon>
        <taxon>Verrucomicrobiota</taxon>
        <taxon>Verrucomicrobiia</taxon>
        <taxon>Verrucomicrobiales</taxon>
        <taxon>Verrucomicrobiaceae</taxon>
        <taxon>Oceaniferula</taxon>
    </lineage>
</organism>
<feature type="domain" description="Cytochrome c" evidence="4">
    <location>
        <begin position="27"/>
        <end position="142"/>
    </location>
</feature>
<keyword evidence="2 3" id="KW-0408">Iron</keyword>
<dbReference type="InterPro" id="IPR022655">
    <property type="entry name" value="DUF1553"/>
</dbReference>
<dbReference type="InterPro" id="IPR011429">
    <property type="entry name" value="Cyt_c_Planctomycete-type"/>
</dbReference>
<evidence type="ECO:0000256" key="2">
    <source>
        <dbReference type="ARBA" id="ARBA00023004"/>
    </source>
</evidence>
<dbReference type="GO" id="GO:0020037">
    <property type="term" value="F:heme binding"/>
    <property type="evidence" value="ECO:0007669"/>
    <property type="project" value="InterPro"/>
</dbReference>